<dbReference type="InterPro" id="IPR006140">
    <property type="entry name" value="D-isomer_DH_NAD-bd"/>
</dbReference>
<keyword evidence="7" id="KW-1185">Reference proteome</keyword>
<dbReference type="SUPFAM" id="SSF52283">
    <property type="entry name" value="Formate/glycerate dehydrogenase catalytic domain-like"/>
    <property type="match status" value="1"/>
</dbReference>
<evidence type="ECO:0000256" key="2">
    <source>
        <dbReference type="ARBA" id="ARBA00023002"/>
    </source>
</evidence>
<keyword evidence="2 3" id="KW-0560">Oxidoreductase</keyword>
<dbReference type="Pfam" id="PF00389">
    <property type="entry name" value="2-Hacid_dh"/>
    <property type="match status" value="1"/>
</dbReference>
<dbReference type="InterPro" id="IPR029752">
    <property type="entry name" value="D-isomer_DH_CS1"/>
</dbReference>
<dbReference type="RefSeq" id="WP_090672889.1">
    <property type="nucleotide sequence ID" value="NZ_FMTT01000019.1"/>
</dbReference>
<dbReference type="PROSITE" id="PS00065">
    <property type="entry name" value="D_2_HYDROXYACID_DH_1"/>
    <property type="match status" value="1"/>
</dbReference>
<dbReference type="InterPro" id="IPR050223">
    <property type="entry name" value="D-isomer_2-hydroxyacid_DH"/>
</dbReference>
<organism evidence="6 7">
    <name type="scientific">Paenibacillus tianmuensis</name>
    <dbReference type="NCBI Taxonomy" id="624147"/>
    <lineage>
        <taxon>Bacteria</taxon>
        <taxon>Bacillati</taxon>
        <taxon>Bacillota</taxon>
        <taxon>Bacilli</taxon>
        <taxon>Bacillales</taxon>
        <taxon>Paenibacillaceae</taxon>
        <taxon>Paenibacillus</taxon>
    </lineage>
</organism>
<evidence type="ECO:0000259" key="4">
    <source>
        <dbReference type="Pfam" id="PF00389"/>
    </source>
</evidence>
<dbReference type="PANTHER" id="PTHR10996:SF283">
    <property type="entry name" value="GLYOXYLATE_HYDROXYPYRUVATE REDUCTASE B"/>
    <property type="match status" value="1"/>
</dbReference>
<accession>A0A1G4RV64</accession>
<proteinExistence type="inferred from homology"/>
<dbReference type="Gene3D" id="3.40.50.720">
    <property type="entry name" value="NAD(P)-binding Rossmann-like Domain"/>
    <property type="match status" value="2"/>
</dbReference>
<comment type="similarity">
    <text evidence="1 3">Belongs to the D-isomer specific 2-hydroxyacid dehydrogenase family.</text>
</comment>
<reference evidence="7" key="1">
    <citation type="submission" date="2016-10" db="EMBL/GenBank/DDBJ databases">
        <authorList>
            <person name="Varghese N."/>
            <person name="Submissions S."/>
        </authorList>
    </citation>
    <scope>NUCLEOTIDE SEQUENCE [LARGE SCALE GENOMIC DNA]</scope>
    <source>
        <strain evidence="7">CGMCC 1.8946</strain>
    </source>
</reference>
<dbReference type="InterPro" id="IPR036291">
    <property type="entry name" value="NAD(P)-bd_dom_sf"/>
</dbReference>
<dbReference type="SUPFAM" id="SSF51735">
    <property type="entry name" value="NAD(P)-binding Rossmann-fold domains"/>
    <property type="match status" value="1"/>
</dbReference>
<dbReference type="GO" id="GO:0005829">
    <property type="term" value="C:cytosol"/>
    <property type="evidence" value="ECO:0007669"/>
    <property type="project" value="TreeGrafter"/>
</dbReference>
<dbReference type="GO" id="GO:0051287">
    <property type="term" value="F:NAD binding"/>
    <property type="evidence" value="ECO:0007669"/>
    <property type="project" value="InterPro"/>
</dbReference>
<evidence type="ECO:0000313" key="7">
    <source>
        <dbReference type="Proteomes" id="UP000198601"/>
    </source>
</evidence>
<dbReference type="Pfam" id="PF02826">
    <property type="entry name" value="2-Hacid_dh_C"/>
    <property type="match status" value="1"/>
</dbReference>
<evidence type="ECO:0000259" key="5">
    <source>
        <dbReference type="Pfam" id="PF02826"/>
    </source>
</evidence>
<dbReference type="GO" id="GO:0016618">
    <property type="term" value="F:hydroxypyruvate reductase [NAD(P)H] activity"/>
    <property type="evidence" value="ECO:0007669"/>
    <property type="project" value="TreeGrafter"/>
</dbReference>
<name>A0A1G4RV64_9BACL</name>
<dbReference type="CDD" id="cd05301">
    <property type="entry name" value="GDH"/>
    <property type="match status" value="1"/>
</dbReference>
<gene>
    <name evidence="6" type="ORF">SAMN04487970_101988</name>
</gene>
<evidence type="ECO:0000256" key="1">
    <source>
        <dbReference type="ARBA" id="ARBA00005854"/>
    </source>
</evidence>
<evidence type="ECO:0000313" key="6">
    <source>
        <dbReference type="EMBL" id="SCW60638.1"/>
    </source>
</evidence>
<dbReference type="FunFam" id="3.40.50.720:FF:000462">
    <property type="entry name" value="Glyoxylate reductase (NADP+)"/>
    <property type="match status" value="1"/>
</dbReference>
<dbReference type="GO" id="GO:0030267">
    <property type="term" value="F:glyoxylate reductase (NADPH) activity"/>
    <property type="evidence" value="ECO:0007669"/>
    <property type="project" value="TreeGrafter"/>
</dbReference>
<dbReference type="EMBL" id="FMTT01000019">
    <property type="protein sequence ID" value="SCW60638.1"/>
    <property type="molecule type" value="Genomic_DNA"/>
</dbReference>
<dbReference type="PANTHER" id="PTHR10996">
    <property type="entry name" value="2-HYDROXYACID DEHYDROGENASE-RELATED"/>
    <property type="match status" value="1"/>
</dbReference>
<protein>
    <submittedName>
        <fullName evidence="6">Gluconate 2-dehydrogenase</fullName>
    </submittedName>
</protein>
<feature type="domain" description="D-isomer specific 2-hydroxyacid dehydrogenase catalytic" evidence="4">
    <location>
        <begin position="7"/>
        <end position="322"/>
    </location>
</feature>
<evidence type="ECO:0000256" key="3">
    <source>
        <dbReference type="RuleBase" id="RU003719"/>
    </source>
</evidence>
<feature type="domain" description="D-isomer specific 2-hydroxyacid dehydrogenase NAD-binding" evidence="5">
    <location>
        <begin position="109"/>
        <end position="291"/>
    </location>
</feature>
<dbReference type="Proteomes" id="UP000198601">
    <property type="component" value="Unassembled WGS sequence"/>
</dbReference>
<dbReference type="OrthoDB" id="9805416at2"/>
<dbReference type="InterPro" id="IPR006139">
    <property type="entry name" value="D-isomer_2_OHA_DH_cat_dom"/>
</dbReference>
<dbReference type="AlphaFoldDB" id="A0A1G4RV64"/>
<dbReference type="STRING" id="624147.SAMN04487970_101988"/>
<sequence>MSKPKIYISKAIPEPALAYLEQHCECRMWDGQGAASRQGLLAELHDVEGLLTTGGPINRELLDHAPKLRAVSSISVGYNHFDLEVMKARRVIGTNTPHVLDETVADLVLSLMLSAARRIPELDAFVKQGRWQRGKGLTDEYFFGMDVHHQTLGIIGMGRIGEAIAKRAVDGFGMSLLYHNRSRKPEAEERFGARYCSLDELLRESDFVVMMTPLTPETEGMIRQEHFEIMKSTAFFINASRGQTVDEPSLIQALQTGLIRGAGLDVFDPEPPSPDNPLLHMPNVVTLPHIGSATAKTRLDMAMLAARNLVAALTGGHPPNVVPELRELLENK</sequence>